<dbReference type="GO" id="GO:0016887">
    <property type="term" value="F:ATP hydrolysis activity"/>
    <property type="evidence" value="ECO:0007669"/>
    <property type="project" value="InterPro"/>
</dbReference>
<dbReference type="RefSeq" id="WP_057707394.1">
    <property type="nucleotide sequence ID" value="NZ_JQCL01000089.1"/>
</dbReference>
<dbReference type="OrthoDB" id="9804819at2"/>
<evidence type="ECO:0000313" key="4">
    <source>
        <dbReference type="EMBL" id="KRO08091.1"/>
    </source>
</evidence>
<comment type="caution">
    <text evidence="4">The sequence shown here is derived from an EMBL/GenBank/DDBJ whole genome shotgun (WGS) entry which is preliminary data.</text>
</comment>
<protein>
    <submittedName>
        <fullName evidence="4">ABC superfamily ATP binding cassette transporter, ABC protein</fullName>
    </submittedName>
</protein>
<accession>A0A0R2M7W1</accession>
<dbReference type="SMART" id="SM00382">
    <property type="entry name" value="AAA"/>
    <property type="match status" value="1"/>
</dbReference>
<gene>
    <name evidence="4" type="ORF">IV64_GL000942</name>
</gene>
<sequence>MSIQVQGVQQSFHGHTILEDLNLTLEPNKIYGLLGRNGAGKSTLLNIISNRIRPTHGTVTLDGESMHDNDHTLGKIYLMSEVNMYPERSRVKNLFKTTRLLYGGFNDAYAAKLVHAFGLDINARFGKLSTGYRSIFKLIIALCVPVDYVFLDEPVLGLDANHRELFYQELIETYSDQPRTFVISTHLIEEIANLIEHVFVLNDHHIIVNGEVPDILAKSYTISGPQTDVEAYTANLNIVGEDHLGGITAHYVYGALENDRPIPDTVKVDHLDLQKLFVILTNTKEEATAYVN</sequence>
<name>A0A0R2M7W1_9LACO</name>
<keyword evidence="5" id="KW-1185">Reference proteome</keyword>
<dbReference type="InterPro" id="IPR027417">
    <property type="entry name" value="P-loop_NTPase"/>
</dbReference>
<dbReference type="PANTHER" id="PTHR43158">
    <property type="entry name" value="SKFA PEPTIDE EXPORT ATP-BINDING PROTEIN SKFE"/>
    <property type="match status" value="1"/>
</dbReference>
<dbReference type="STRING" id="942150.IV64_GL000942"/>
<evidence type="ECO:0000259" key="3">
    <source>
        <dbReference type="PROSITE" id="PS50893"/>
    </source>
</evidence>
<dbReference type="InterPro" id="IPR003439">
    <property type="entry name" value="ABC_transporter-like_ATP-bd"/>
</dbReference>
<feature type="domain" description="ABC transporter" evidence="3">
    <location>
        <begin position="3"/>
        <end position="228"/>
    </location>
</feature>
<evidence type="ECO:0000256" key="2">
    <source>
        <dbReference type="ARBA" id="ARBA00022840"/>
    </source>
</evidence>
<dbReference type="AlphaFoldDB" id="A0A0R2M7W1"/>
<dbReference type="SUPFAM" id="SSF52540">
    <property type="entry name" value="P-loop containing nucleoside triphosphate hydrolases"/>
    <property type="match status" value="1"/>
</dbReference>
<dbReference type="Gene3D" id="3.40.50.300">
    <property type="entry name" value="P-loop containing nucleotide triphosphate hydrolases"/>
    <property type="match status" value="1"/>
</dbReference>
<evidence type="ECO:0000313" key="5">
    <source>
        <dbReference type="Proteomes" id="UP000051783"/>
    </source>
</evidence>
<dbReference type="GO" id="GO:0005524">
    <property type="term" value="F:ATP binding"/>
    <property type="evidence" value="ECO:0007669"/>
    <property type="project" value="UniProtKB-KW"/>
</dbReference>
<dbReference type="PANTHER" id="PTHR43158:SF5">
    <property type="entry name" value="ABC TRANSPORTER, ATP-BINDING PROTEIN"/>
    <property type="match status" value="1"/>
</dbReference>
<keyword evidence="2" id="KW-0067">ATP-binding</keyword>
<dbReference type="PROSITE" id="PS50893">
    <property type="entry name" value="ABC_TRANSPORTER_2"/>
    <property type="match status" value="1"/>
</dbReference>
<reference evidence="4 5" key="1">
    <citation type="journal article" date="2015" name="Genome Announc.">
        <title>Expanding the biotechnology potential of lactobacilli through comparative genomics of 213 strains and associated genera.</title>
        <authorList>
            <person name="Sun Z."/>
            <person name="Harris H.M."/>
            <person name="McCann A."/>
            <person name="Guo C."/>
            <person name="Argimon S."/>
            <person name="Zhang W."/>
            <person name="Yang X."/>
            <person name="Jeffery I.B."/>
            <person name="Cooney J.C."/>
            <person name="Kagawa T.F."/>
            <person name="Liu W."/>
            <person name="Song Y."/>
            <person name="Salvetti E."/>
            <person name="Wrobel A."/>
            <person name="Rasinkangas P."/>
            <person name="Parkhill J."/>
            <person name="Rea M.C."/>
            <person name="O'Sullivan O."/>
            <person name="Ritari J."/>
            <person name="Douillard F.P."/>
            <person name="Paul Ross R."/>
            <person name="Yang R."/>
            <person name="Briner A.E."/>
            <person name="Felis G.E."/>
            <person name="de Vos W.M."/>
            <person name="Barrangou R."/>
            <person name="Klaenhammer T.R."/>
            <person name="Caufield P.W."/>
            <person name="Cui Y."/>
            <person name="Zhang H."/>
            <person name="O'Toole P.W."/>
        </authorList>
    </citation>
    <scope>NUCLEOTIDE SEQUENCE [LARGE SCALE GENOMIC DNA]</scope>
    <source>
        <strain evidence="4 5">LMG 26013</strain>
    </source>
</reference>
<dbReference type="PATRIC" id="fig|942150.3.peg.972"/>
<proteinExistence type="predicted"/>
<organism evidence="4 5">
    <name type="scientific">Lactiplantibacillus xiangfangensis</name>
    <dbReference type="NCBI Taxonomy" id="942150"/>
    <lineage>
        <taxon>Bacteria</taxon>
        <taxon>Bacillati</taxon>
        <taxon>Bacillota</taxon>
        <taxon>Bacilli</taxon>
        <taxon>Lactobacillales</taxon>
        <taxon>Lactobacillaceae</taxon>
        <taxon>Lactiplantibacillus</taxon>
    </lineage>
</organism>
<keyword evidence="1" id="KW-0547">Nucleotide-binding</keyword>
<evidence type="ECO:0000256" key="1">
    <source>
        <dbReference type="ARBA" id="ARBA00022741"/>
    </source>
</evidence>
<dbReference type="Pfam" id="PF00005">
    <property type="entry name" value="ABC_tran"/>
    <property type="match status" value="1"/>
</dbReference>
<dbReference type="EMBL" id="JQCL01000089">
    <property type="protein sequence ID" value="KRO08091.1"/>
    <property type="molecule type" value="Genomic_DNA"/>
</dbReference>
<dbReference type="CDD" id="cd03230">
    <property type="entry name" value="ABC_DR_subfamily_A"/>
    <property type="match status" value="1"/>
</dbReference>
<dbReference type="Proteomes" id="UP000051783">
    <property type="component" value="Unassembled WGS sequence"/>
</dbReference>
<dbReference type="InterPro" id="IPR003593">
    <property type="entry name" value="AAA+_ATPase"/>
</dbReference>